<evidence type="ECO:0000313" key="2">
    <source>
        <dbReference type="EMBL" id="NMQ05547.1"/>
    </source>
</evidence>
<accession>A0ABX1TBD6</accession>
<feature type="region of interest" description="Disordered" evidence="1">
    <location>
        <begin position="192"/>
        <end position="229"/>
    </location>
</feature>
<comment type="caution">
    <text evidence="2">The sequence shown here is derived from an EMBL/GenBank/DDBJ whole genome shotgun (WGS) entry which is preliminary data.</text>
</comment>
<evidence type="ECO:0000256" key="1">
    <source>
        <dbReference type="SAM" id="MobiDB-lite"/>
    </source>
</evidence>
<protein>
    <submittedName>
        <fullName evidence="2">DUF4338 domain-containing protein</fullName>
    </submittedName>
</protein>
<feature type="compositionally biased region" description="Polar residues" evidence="1">
    <location>
        <begin position="216"/>
        <end position="229"/>
    </location>
</feature>
<gene>
    <name evidence="2" type="ORF">E4Q08_09855</name>
</gene>
<keyword evidence="3" id="KW-1185">Reference proteome</keyword>
<dbReference type="Proteomes" id="UP000886469">
    <property type="component" value="Unassembled WGS sequence"/>
</dbReference>
<proteinExistence type="predicted"/>
<evidence type="ECO:0000313" key="3">
    <source>
        <dbReference type="Proteomes" id="UP000886469"/>
    </source>
</evidence>
<name>A0ABX1TBD6_9PROT</name>
<organism evidence="2 3">
    <name type="scientific">Candidatus Accumulibacter contiguus</name>
    <dbReference type="NCBI Taxonomy" id="2954381"/>
    <lineage>
        <taxon>Bacteria</taxon>
        <taxon>Pseudomonadati</taxon>
        <taxon>Pseudomonadota</taxon>
        <taxon>Betaproteobacteria</taxon>
        <taxon>Candidatus Accumulibacter</taxon>
    </lineage>
</organism>
<reference evidence="2" key="1">
    <citation type="submission" date="2019-03" db="EMBL/GenBank/DDBJ databases">
        <title>Metabolic reconstructions from genomes of highly enriched 'Candidatus Accumulibacter' and 'Candidatus Competibacter' bioreactor populations.</title>
        <authorList>
            <person name="Annavajhala M.K."/>
            <person name="Welles L."/>
            <person name="Abbas B."/>
            <person name="Sorokin D."/>
            <person name="Park H."/>
            <person name="Van Loosdrecht M."/>
            <person name="Chandran K."/>
        </authorList>
    </citation>
    <scope>NUCLEOTIDE SEQUENCE</scope>
    <source>
        <strain evidence="2">SBR_L</strain>
    </source>
</reference>
<dbReference type="EMBL" id="SPMX01000022">
    <property type="protein sequence ID" value="NMQ05547.1"/>
    <property type="molecule type" value="Genomic_DNA"/>
</dbReference>
<sequence length="229" mass="24869">MAVGHPIGNTEDPRLPRVPGALAGGRVAGTAALAAGAARPFSPPRAGGGSDGLSRFLIFPHVRVPQASHVLGQLARRARVDWRDHWGFELLRLETFVDPRHHAGTCYLAAGWQLLGVTSRRGLARPSQSYHSTPRQVWVKPLTSFRLLRDLDLAHIEQAHVDLVKRLIRGKSFRRYLINHCDPIAIDGSQKLAGDTSGRRNSCSAPSARTKPVTPSICSCSTDSTPTGR</sequence>